<dbReference type="GO" id="GO:0005509">
    <property type="term" value="F:calcium ion binding"/>
    <property type="evidence" value="ECO:0007669"/>
    <property type="project" value="UniProtKB-UniRule"/>
</dbReference>
<dbReference type="Proteomes" id="UP001497516">
    <property type="component" value="Chromosome 3"/>
</dbReference>
<dbReference type="Gene3D" id="1.10.238.10">
    <property type="entry name" value="EF-hand"/>
    <property type="match status" value="1"/>
</dbReference>
<evidence type="ECO:0000259" key="4">
    <source>
        <dbReference type="PROSITE" id="PS50222"/>
    </source>
</evidence>
<dbReference type="InterPro" id="IPR045198">
    <property type="entry name" value="CNBL1-10"/>
</dbReference>
<dbReference type="AlphaFoldDB" id="A0AAV2DIC3"/>
<keyword evidence="3" id="KW-0472">Membrane</keyword>
<evidence type="ECO:0000313" key="6">
    <source>
        <dbReference type="Proteomes" id="UP001497516"/>
    </source>
</evidence>
<dbReference type="SUPFAM" id="SSF47473">
    <property type="entry name" value="EF-hand"/>
    <property type="match status" value="1"/>
</dbReference>
<comment type="function">
    <text evidence="3">Acts as a calcium sensor. CBL proteins interact with CIPK serine-threonine protein kinases. Binding of a CBL protein to the regulatory NAF domain of a CIPK protein lead to the activation of the kinase in a calcium-dependent manner.</text>
</comment>
<keyword evidence="3" id="KW-0479">Metal-binding</keyword>
<feature type="domain" description="EF-hand" evidence="4">
    <location>
        <begin position="163"/>
        <end position="198"/>
    </location>
</feature>
<feature type="domain" description="EF-hand" evidence="4">
    <location>
        <begin position="119"/>
        <end position="154"/>
    </location>
</feature>
<evidence type="ECO:0000256" key="1">
    <source>
        <dbReference type="ARBA" id="ARBA00022737"/>
    </source>
</evidence>
<organism evidence="5 6">
    <name type="scientific">Linum trigynum</name>
    <dbReference type="NCBI Taxonomy" id="586398"/>
    <lineage>
        <taxon>Eukaryota</taxon>
        <taxon>Viridiplantae</taxon>
        <taxon>Streptophyta</taxon>
        <taxon>Embryophyta</taxon>
        <taxon>Tracheophyta</taxon>
        <taxon>Spermatophyta</taxon>
        <taxon>Magnoliopsida</taxon>
        <taxon>eudicotyledons</taxon>
        <taxon>Gunneridae</taxon>
        <taxon>Pentapetalae</taxon>
        <taxon>rosids</taxon>
        <taxon>fabids</taxon>
        <taxon>Malpighiales</taxon>
        <taxon>Linaceae</taxon>
        <taxon>Linum</taxon>
    </lineage>
</organism>
<name>A0AAV2DIC3_9ROSI</name>
<dbReference type="InterPro" id="IPR002048">
    <property type="entry name" value="EF_hand_dom"/>
</dbReference>
<feature type="domain" description="EF-hand" evidence="4">
    <location>
        <begin position="82"/>
        <end position="117"/>
    </location>
</feature>
<dbReference type="PANTHER" id="PTHR23056">
    <property type="entry name" value="CALCINEURIN B"/>
    <property type="match status" value="1"/>
</dbReference>
<dbReference type="Pfam" id="PF13499">
    <property type="entry name" value="EF-hand_7"/>
    <property type="match status" value="1"/>
</dbReference>
<comment type="subunit">
    <text evidence="3">Homodimer. Interacts with CIPK.</text>
</comment>
<keyword evidence="1 3" id="KW-0677">Repeat</keyword>
<dbReference type="Pfam" id="PF00036">
    <property type="entry name" value="EF-hand_1"/>
    <property type="match status" value="1"/>
</dbReference>
<accession>A0AAV2DIC3</accession>
<dbReference type="SMART" id="SM00054">
    <property type="entry name" value="EFh"/>
    <property type="match status" value="2"/>
</dbReference>
<dbReference type="PRINTS" id="PR00450">
    <property type="entry name" value="RECOVERIN"/>
</dbReference>
<dbReference type="GO" id="GO:0019722">
    <property type="term" value="P:calcium-mediated signaling"/>
    <property type="evidence" value="ECO:0007669"/>
    <property type="project" value="UniProtKB-UniRule"/>
</dbReference>
<dbReference type="EMBL" id="OZ034816">
    <property type="protein sequence ID" value="CAL1373604.1"/>
    <property type="molecule type" value="Genomic_DNA"/>
</dbReference>
<dbReference type="PROSITE" id="PS50222">
    <property type="entry name" value="EF_HAND_2"/>
    <property type="match status" value="3"/>
</dbReference>
<dbReference type="InterPro" id="IPR011992">
    <property type="entry name" value="EF-hand-dom_pair"/>
</dbReference>
<comment type="similarity">
    <text evidence="2 3">Belongs to the calcineurin regulatory subunit family.</text>
</comment>
<gene>
    <name evidence="5" type="ORF">LTRI10_LOCUS15526</name>
</gene>
<reference evidence="5 6" key="1">
    <citation type="submission" date="2024-04" db="EMBL/GenBank/DDBJ databases">
        <authorList>
            <person name="Fracassetti M."/>
        </authorList>
    </citation>
    <scope>NUCLEOTIDE SEQUENCE [LARGE SCALE GENOMIC DNA]</scope>
</reference>
<keyword evidence="3" id="KW-0106">Calcium</keyword>
<proteinExistence type="inferred from homology"/>
<dbReference type="FunFam" id="1.10.238.10:FF:000073">
    <property type="entry name" value="calcineurin B-like protein 3"/>
    <property type="match status" value="1"/>
</dbReference>
<dbReference type="CDD" id="cd00051">
    <property type="entry name" value="EFh"/>
    <property type="match status" value="1"/>
</dbReference>
<evidence type="ECO:0000256" key="3">
    <source>
        <dbReference type="RuleBase" id="RU369080"/>
    </source>
</evidence>
<evidence type="ECO:0000313" key="5">
    <source>
        <dbReference type="EMBL" id="CAL1373604.1"/>
    </source>
</evidence>
<dbReference type="GO" id="GO:0016020">
    <property type="term" value="C:membrane"/>
    <property type="evidence" value="ECO:0007669"/>
    <property type="project" value="UniProtKB-SubCell"/>
</dbReference>
<comment type="subcellular location">
    <subcellularLocation>
        <location evidence="3">Membrane</location>
    </subcellularLocation>
</comment>
<sequence length="220" mass="25322">MPLVSRQSFLVQMKSRLMSSCCVNHKLIREKDKALLASQTYFSEDEVEALFELFRKLSSSLVDDGLISKEEFQLGLFGNSRKQTLLANRLFQLFDSKRDGAIDFQEFVRALSVFHPKAAQTEKAAFSFQLYDIWETGFIQRKEVKELFLALLDESDLILTDETVEAIVDKTFNEADSKGDGKIDEEEWEHFTTQYPSLLQSVTLPYLLDVRTVYPSFTTV</sequence>
<dbReference type="PANTHER" id="PTHR23056:SF108">
    <property type="entry name" value="CALCINEURIN B-LIKE PROTEIN 5"/>
    <property type="match status" value="1"/>
</dbReference>
<protein>
    <recommendedName>
        <fullName evidence="3">Calcineurin B-like protein</fullName>
    </recommendedName>
</protein>
<dbReference type="GO" id="GO:0019900">
    <property type="term" value="F:kinase binding"/>
    <property type="evidence" value="ECO:0007669"/>
    <property type="project" value="UniProtKB-UniRule"/>
</dbReference>
<evidence type="ECO:0000256" key="2">
    <source>
        <dbReference type="ARBA" id="ARBA00023774"/>
    </source>
</evidence>
<keyword evidence="6" id="KW-1185">Reference proteome</keyword>